<dbReference type="EMBL" id="JYDS01000622">
    <property type="protein sequence ID" value="KRZ01620.1"/>
    <property type="molecule type" value="Genomic_DNA"/>
</dbReference>
<organism evidence="2 3">
    <name type="scientific">Trichinella pseudospiralis</name>
    <name type="common">Parasitic roundworm</name>
    <dbReference type="NCBI Taxonomy" id="6337"/>
    <lineage>
        <taxon>Eukaryota</taxon>
        <taxon>Metazoa</taxon>
        <taxon>Ecdysozoa</taxon>
        <taxon>Nematoda</taxon>
        <taxon>Enoplea</taxon>
        <taxon>Dorylaimia</taxon>
        <taxon>Trichinellida</taxon>
        <taxon>Trichinellidae</taxon>
        <taxon>Trichinella</taxon>
    </lineage>
</organism>
<feature type="compositionally biased region" description="Low complexity" evidence="1">
    <location>
        <begin position="77"/>
        <end position="86"/>
    </location>
</feature>
<accession>A0A0V1GUY9</accession>
<evidence type="ECO:0000256" key="1">
    <source>
        <dbReference type="SAM" id="MobiDB-lite"/>
    </source>
</evidence>
<dbReference type="Proteomes" id="UP000054805">
    <property type="component" value="Unassembled WGS sequence"/>
</dbReference>
<protein>
    <submittedName>
        <fullName evidence="2">Uncharacterized protein</fullName>
    </submittedName>
</protein>
<feature type="non-terminal residue" evidence="2">
    <location>
        <position position="1"/>
    </location>
</feature>
<evidence type="ECO:0000313" key="3">
    <source>
        <dbReference type="Proteomes" id="UP000054805"/>
    </source>
</evidence>
<evidence type="ECO:0000313" key="2">
    <source>
        <dbReference type="EMBL" id="KRZ01620.1"/>
    </source>
</evidence>
<comment type="caution">
    <text evidence="2">The sequence shown here is derived from an EMBL/GenBank/DDBJ whole genome shotgun (WGS) entry which is preliminary data.</text>
</comment>
<reference evidence="2 3" key="1">
    <citation type="submission" date="2015-01" db="EMBL/GenBank/DDBJ databases">
        <title>Evolution of Trichinella species and genotypes.</title>
        <authorList>
            <person name="Korhonen P.K."/>
            <person name="Edoardo P."/>
            <person name="Giuseppe L.R."/>
            <person name="Gasser R.B."/>
        </authorList>
    </citation>
    <scope>NUCLEOTIDE SEQUENCE [LARGE SCALE GENOMIC DNA]</scope>
    <source>
        <strain evidence="2">ISS588</strain>
    </source>
</reference>
<sequence>AAGRTSTVAVRRDRLRDGREGPVGKVARGGRRVSGRAEPPHPECYSPPAAAFAESRGRGSQIPVAALSLSPRPPPGRAWGWGPGRPSHGATALPPPSVASLGARWGAGRTVPSAPRASSRRRVPGGPSVTRLPTKPSARGRRRCRLPTRPVLKHGPRSLTRARVRGSSESRRGAMKVKGPARGPEVGSRGLSSPPRAHHRPVSPAAPGRWSTSVRVRTRKMVNYAWAGRSQRKLWWRSVAVLTCKSVVRPGYRGERLIEPSSSWFPPKFPSG</sequence>
<feature type="compositionally biased region" description="Basic and acidic residues" evidence="1">
    <location>
        <begin position="10"/>
        <end position="22"/>
    </location>
</feature>
<gene>
    <name evidence="2" type="ORF">T4B_6133</name>
</gene>
<proteinExistence type="predicted"/>
<feature type="region of interest" description="Disordered" evidence="1">
    <location>
        <begin position="1"/>
        <end position="211"/>
    </location>
</feature>
<dbReference type="AlphaFoldDB" id="A0A0V1GUY9"/>
<name>A0A0V1GUY9_TRIPS</name>
<keyword evidence="3" id="KW-1185">Reference proteome</keyword>
<feature type="compositionally biased region" description="Basic residues" evidence="1">
    <location>
        <begin position="138"/>
        <end position="164"/>
    </location>
</feature>